<dbReference type="EnsemblPlants" id="PNT72160">
    <property type="protein sequence ID" value="PNT72160"/>
    <property type="gene ID" value="BRADI_2g40510v3"/>
</dbReference>
<dbReference type="EMBL" id="CM000881">
    <property type="protein sequence ID" value="PNT72160.1"/>
    <property type="molecule type" value="Genomic_DNA"/>
</dbReference>
<reference evidence="2" key="2">
    <citation type="submission" date="2017-06" db="EMBL/GenBank/DDBJ databases">
        <title>WGS assembly of Brachypodium distachyon.</title>
        <authorList>
            <consortium name="The International Brachypodium Initiative"/>
            <person name="Lucas S."/>
            <person name="Harmon-Smith M."/>
            <person name="Lail K."/>
            <person name="Tice H."/>
            <person name="Grimwood J."/>
            <person name="Bruce D."/>
            <person name="Barry K."/>
            <person name="Shu S."/>
            <person name="Lindquist E."/>
            <person name="Wang M."/>
            <person name="Pitluck S."/>
            <person name="Vogel J.P."/>
            <person name="Garvin D.F."/>
            <person name="Mockler T.C."/>
            <person name="Schmutz J."/>
            <person name="Rokhsar D."/>
            <person name="Bevan M.W."/>
        </authorList>
    </citation>
    <scope>NUCLEOTIDE SEQUENCE</scope>
    <source>
        <strain evidence="2">Bd21</strain>
    </source>
</reference>
<dbReference type="Pfam" id="PF13456">
    <property type="entry name" value="RVT_3"/>
    <property type="match status" value="1"/>
</dbReference>
<dbReference type="InParanoid" id="A0A2K2DD04"/>
<dbReference type="PANTHER" id="PTHR47074:SF11">
    <property type="entry name" value="REVERSE TRANSCRIPTASE-LIKE PROTEIN"/>
    <property type="match status" value="1"/>
</dbReference>
<feature type="domain" description="RNase H type-1" evidence="1">
    <location>
        <begin position="99"/>
        <end position="155"/>
    </location>
</feature>
<proteinExistence type="predicted"/>
<evidence type="ECO:0000313" key="2">
    <source>
        <dbReference type="EMBL" id="PNT72160.1"/>
    </source>
</evidence>
<dbReference type="InterPro" id="IPR052929">
    <property type="entry name" value="RNase_H-like_EbsB-rel"/>
</dbReference>
<organism evidence="2">
    <name type="scientific">Brachypodium distachyon</name>
    <name type="common">Purple false brome</name>
    <name type="synonym">Trachynia distachya</name>
    <dbReference type="NCBI Taxonomy" id="15368"/>
    <lineage>
        <taxon>Eukaryota</taxon>
        <taxon>Viridiplantae</taxon>
        <taxon>Streptophyta</taxon>
        <taxon>Embryophyta</taxon>
        <taxon>Tracheophyta</taxon>
        <taxon>Spermatophyta</taxon>
        <taxon>Magnoliopsida</taxon>
        <taxon>Liliopsida</taxon>
        <taxon>Poales</taxon>
        <taxon>Poaceae</taxon>
        <taxon>BOP clade</taxon>
        <taxon>Pooideae</taxon>
        <taxon>Stipodae</taxon>
        <taxon>Brachypodieae</taxon>
        <taxon>Brachypodium</taxon>
    </lineage>
</organism>
<dbReference type="GO" id="GO:0004523">
    <property type="term" value="F:RNA-DNA hybrid ribonuclease activity"/>
    <property type="evidence" value="ECO:0007669"/>
    <property type="project" value="InterPro"/>
</dbReference>
<evidence type="ECO:0000313" key="3">
    <source>
        <dbReference type="EnsemblPlants" id="PNT72160"/>
    </source>
</evidence>
<dbReference type="AlphaFoldDB" id="A0A2K2DD04"/>
<dbReference type="Gramene" id="PNT72160">
    <property type="protein sequence ID" value="PNT72160"/>
    <property type="gene ID" value="BRADI_2g40510v3"/>
</dbReference>
<dbReference type="Proteomes" id="UP000008810">
    <property type="component" value="Chromosome 2"/>
</dbReference>
<dbReference type="PANTHER" id="PTHR47074">
    <property type="entry name" value="BNAC02G40300D PROTEIN"/>
    <property type="match status" value="1"/>
</dbReference>
<accession>A0A2K2DD04</accession>
<dbReference type="CDD" id="cd06222">
    <property type="entry name" value="RNase_H_like"/>
    <property type="match status" value="1"/>
</dbReference>
<sequence>MVKLGHMSAMQREAMLLIWWRAWHLWNDQVFKKGDATIKDSVLFLLGFRESHDQLATGTPCLSSKGKETLLTAPAVATPAVVKPTVIWTPPPAGWLKLNVHAAFSSDTRAAFWGGVLRDHFGKVVAWANGPLLPCGDALMAEARACLTGLRSLIHLIDKPVAWFMNSPECSWGLSWNKFDVFLRLTARL</sequence>
<reference evidence="2 3" key="1">
    <citation type="journal article" date="2010" name="Nature">
        <title>Genome sequencing and analysis of the model grass Brachypodium distachyon.</title>
        <authorList>
            <consortium name="International Brachypodium Initiative"/>
        </authorList>
    </citation>
    <scope>NUCLEOTIDE SEQUENCE [LARGE SCALE GENOMIC DNA]</scope>
    <source>
        <strain evidence="2 3">Bd21</strain>
    </source>
</reference>
<evidence type="ECO:0000313" key="4">
    <source>
        <dbReference type="Proteomes" id="UP000008810"/>
    </source>
</evidence>
<keyword evidence="4" id="KW-1185">Reference proteome</keyword>
<dbReference type="OrthoDB" id="692420at2759"/>
<reference evidence="3" key="3">
    <citation type="submission" date="2018-08" db="UniProtKB">
        <authorList>
            <consortium name="EnsemblPlants"/>
        </authorList>
    </citation>
    <scope>IDENTIFICATION</scope>
    <source>
        <strain evidence="3">cv. Bd21</strain>
    </source>
</reference>
<dbReference type="InterPro" id="IPR002156">
    <property type="entry name" value="RNaseH_domain"/>
</dbReference>
<evidence type="ECO:0000259" key="1">
    <source>
        <dbReference type="Pfam" id="PF13456"/>
    </source>
</evidence>
<dbReference type="GO" id="GO:0003676">
    <property type="term" value="F:nucleic acid binding"/>
    <property type="evidence" value="ECO:0007669"/>
    <property type="project" value="InterPro"/>
</dbReference>
<protein>
    <recommendedName>
        <fullName evidence="1">RNase H type-1 domain-containing protein</fullName>
    </recommendedName>
</protein>
<dbReference type="InterPro" id="IPR044730">
    <property type="entry name" value="RNase_H-like_dom_plant"/>
</dbReference>
<gene>
    <name evidence="2" type="ORF">BRADI_2g40510v3</name>
</gene>
<name>A0A2K2DD04_BRADI</name>